<evidence type="ECO:0000259" key="4">
    <source>
        <dbReference type="Pfam" id="PF06276"/>
    </source>
</evidence>
<comment type="pathway">
    <text evidence="1">Siderophore biosynthesis.</text>
</comment>
<dbReference type="Pfam" id="PF04183">
    <property type="entry name" value="IucA_IucC"/>
    <property type="match status" value="1"/>
</dbReference>
<dbReference type="Pfam" id="PF06276">
    <property type="entry name" value="FhuF"/>
    <property type="match status" value="1"/>
</dbReference>
<feature type="domain" description="Aerobactin siderophore biosynthesis IucA/IucC-like C-terminal" evidence="4">
    <location>
        <begin position="421"/>
        <end position="583"/>
    </location>
</feature>
<dbReference type="InterPro" id="IPR007310">
    <property type="entry name" value="Aerobactin_biosyn_IucA/IucC_N"/>
</dbReference>
<evidence type="ECO:0000256" key="2">
    <source>
        <dbReference type="ARBA" id="ARBA00007832"/>
    </source>
</evidence>
<dbReference type="InterPro" id="IPR022770">
    <property type="entry name" value="IucA/IucC-like_C"/>
</dbReference>
<organism evidence="5 6">
    <name type="scientific">Croceifilum oryzae</name>
    <dbReference type="NCBI Taxonomy" id="1553429"/>
    <lineage>
        <taxon>Bacteria</taxon>
        <taxon>Bacillati</taxon>
        <taxon>Bacillota</taxon>
        <taxon>Bacilli</taxon>
        <taxon>Bacillales</taxon>
        <taxon>Thermoactinomycetaceae</taxon>
        <taxon>Croceifilum</taxon>
    </lineage>
</organism>
<dbReference type="Gene3D" id="1.10.510.40">
    <property type="match status" value="1"/>
</dbReference>
<name>A0AAJ1TFH6_9BACL</name>
<protein>
    <submittedName>
        <fullName evidence="5">Siderophore synthetase component</fullName>
    </submittedName>
</protein>
<dbReference type="Gene3D" id="3.30.310.280">
    <property type="match status" value="1"/>
</dbReference>
<accession>A0AAJ1TFH6</accession>
<evidence type="ECO:0000313" key="5">
    <source>
        <dbReference type="EMBL" id="MDQ0417474.1"/>
    </source>
</evidence>
<sequence>MTINPSIQNIKKILTPAIWEEVSVQLLSKMLSEMMYENIIQPNEISYDIKKESYRYELEVANQVIYTYDAKKHLFDSFQVIPSSIKRVQGDITTQATNPLQFLYELQPTIPMSGETAAHLIREYQQTLIADSHILHKKRINQDLDLTEMDYSDLEGMMEGHPWITYNKGRIGFSYEDYLSYAPEQQQTTHFLWIAVRKDHTDLRSVEQVNLDVLITEEIGPELASKWKNQLAQDGHSTDDYIFMPVHEWQWDQYLIQMFAEQIATQVIIPMGRGTDKYLPQQSVRTFVNVTRKDRYHVKLPMSILNTLVYRGLPSERTVLAPEITTYIQNIYRHDSFLRDEHRVILPGENASINLSHPYFEKIAGSPYQYLELLGCIWRESIYNLIDEGEQPITLASLLYIDGSGKPFIQSLIEKSGLSVEEWMKELFAVLLPPLLHYLYQYGVVFSPHGQNTILVLKNHRPHRLAIKDFVDDVNVSKYPLPELATLSDELRQVLRSEEPEGLCQFIFTGLFVCHFRYLGQLLEAHTGWSEQCFWREVRNVIEAYKKRFPQLEERFEVFDLLRPEFTKLCLNRNRMLDYGYGDDAERPHASEFGKVRNPLALVSINQ</sequence>
<dbReference type="GO" id="GO:0016881">
    <property type="term" value="F:acid-amino acid ligase activity"/>
    <property type="evidence" value="ECO:0007669"/>
    <property type="project" value="UniProtKB-ARBA"/>
</dbReference>
<keyword evidence="6" id="KW-1185">Reference proteome</keyword>
<gene>
    <name evidence="5" type="ORF">J2Z48_001647</name>
</gene>
<reference evidence="5 6" key="1">
    <citation type="submission" date="2023-07" db="EMBL/GenBank/DDBJ databases">
        <title>Genomic Encyclopedia of Type Strains, Phase IV (KMG-IV): sequencing the most valuable type-strain genomes for metagenomic binning, comparative biology and taxonomic classification.</title>
        <authorList>
            <person name="Goeker M."/>
        </authorList>
    </citation>
    <scope>NUCLEOTIDE SEQUENCE [LARGE SCALE GENOMIC DNA]</scope>
    <source>
        <strain evidence="5 6">DSM 46876</strain>
    </source>
</reference>
<dbReference type="RefSeq" id="WP_307252514.1">
    <property type="nucleotide sequence ID" value="NZ_JAUSUV010000006.1"/>
</dbReference>
<dbReference type="Gene3D" id="6.10.250.3370">
    <property type="match status" value="1"/>
</dbReference>
<dbReference type="AlphaFoldDB" id="A0AAJ1TFH6"/>
<comment type="caution">
    <text evidence="5">The sequence shown here is derived from an EMBL/GenBank/DDBJ whole genome shotgun (WGS) entry which is preliminary data.</text>
</comment>
<comment type="similarity">
    <text evidence="2">Belongs to the IucA/IucC family.</text>
</comment>
<evidence type="ECO:0000259" key="3">
    <source>
        <dbReference type="Pfam" id="PF04183"/>
    </source>
</evidence>
<dbReference type="PANTHER" id="PTHR34384">
    <property type="entry name" value="L-2,3-DIAMINOPROPANOATE--CITRATE LIGASE"/>
    <property type="match status" value="1"/>
</dbReference>
<dbReference type="InterPro" id="IPR037455">
    <property type="entry name" value="LucA/IucC-like"/>
</dbReference>
<evidence type="ECO:0000313" key="6">
    <source>
        <dbReference type="Proteomes" id="UP001238450"/>
    </source>
</evidence>
<feature type="domain" description="Aerobactin siderophore biosynthesis IucA/IucC N-terminal" evidence="3">
    <location>
        <begin position="151"/>
        <end position="399"/>
    </location>
</feature>
<dbReference type="PANTHER" id="PTHR34384:SF6">
    <property type="entry name" value="STAPHYLOFERRIN B SYNTHASE"/>
    <property type="match status" value="1"/>
</dbReference>
<evidence type="ECO:0000256" key="1">
    <source>
        <dbReference type="ARBA" id="ARBA00004924"/>
    </source>
</evidence>
<dbReference type="Proteomes" id="UP001238450">
    <property type="component" value="Unassembled WGS sequence"/>
</dbReference>
<dbReference type="EMBL" id="JAUSUV010000006">
    <property type="protein sequence ID" value="MDQ0417474.1"/>
    <property type="molecule type" value="Genomic_DNA"/>
</dbReference>
<proteinExistence type="inferred from homology"/>
<dbReference type="GO" id="GO:0019290">
    <property type="term" value="P:siderophore biosynthetic process"/>
    <property type="evidence" value="ECO:0007669"/>
    <property type="project" value="InterPro"/>
</dbReference>